<evidence type="ECO:0000313" key="3">
    <source>
        <dbReference type="Proteomes" id="UP001151760"/>
    </source>
</evidence>
<accession>A0ABQ5CT75</accession>
<comment type="caution">
    <text evidence="2">The sequence shown here is derived from an EMBL/GenBank/DDBJ whole genome shotgun (WGS) entry which is preliminary data.</text>
</comment>
<keyword evidence="3" id="KW-1185">Reference proteome</keyword>
<organism evidence="2 3">
    <name type="scientific">Tanacetum coccineum</name>
    <dbReference type="NCBI Taxonomy" id="301880"/>
    <lineage>
        <taxon>Eukaryota</taxon>
        <taxon>Viridiplantae</taxon>
        <taxon>Streptophyta</taxon>
        <taxon>Embryophyta</taxon>
        <taxon>Tracheophyta</taxon>
        <taxon>Spermatophyta</taxon>
        <taxon>Magnoliopsida</taxon>
        <taxon>eudicotyledons</taxon>
        <taxon>Gunneridae</taxon>
        <taxon>Pentapetalae</taxon>
        <taxon>asterids</taxon>
        <taxon>campanulids</taxon>
        <taxon>Asterales</taxon>
        <taxon>Asteraceae</taxon>
        <taxon>Asteroideae</taxon>
        <taxon>Anthemideae</taxon>
        <taxon>Anthemidinae</taxon>
        <taxon>Tanacetum</taxon>
    </lineage>
</organism>
<proteinExistence type="predicted"/>
<evidence type="ECO:0000256" key="1">
    <source>
        <dbReference type="SAM" id="MobiDB-lite"/>
    </source>
</evidence>
<dbReference type="Proteomes" id="UP001151760">
    <property type="component" value="Unassembled WGS sequence"/>
</dbReference>
<dbReference type="EMBL" id="BQNB010014602">
    <property type="protein sequence ID" value="GJT30158.1"/>
    <property type="molecule type" value="Genomic_DNA"/>
</dbReference>
<evidence type="ECO:0000313" key="2">
    <source>
        <dbReference type="EMBL" id="GJT30158.1"/>
    </source>
</evidence>
<reference evidence="2" key="2">
    <citation type="submission" date="2022-01" db="EMBL/GenBank/DDBJ databases">
        <authorList>
            <person name="Yamashiro T."/>
            <person name="Shiraishi A."/>
            <person name="Satake H."/>
            <person name="Nakayama K."/>
        </authorList>
    </citation>
    <scope>NUCLEOTIDE SEQUENCE</scope>
</reference>
<gene>
    <name evidence="2" type="ORF">Tco_0910433</name>
</gene>
<sequence>MSESAVGWVGVRSSPERIMRLGAHYSTGSQEAMGYHASESSGIVIYIRQAHTDYLRLGLVSAVIATSMSLRAAEGCASKVWLKGRQTQMAEFQRHRGPAKGLRTADADQGGW</sequence>
<name>A0ABQ5CT75_9ASTR</name>
<protein>
    <submittedName>
        <fullName evidence="2">Uncharacterized protein</fullName>
    </submittedName>
</protein>
<feature type="region of interest" description="Disordered" evidence="1">
    <location>
        <begin position="92"/>
        <end position="112"/>
    </location>
</feature>
<reference evidence="2" key="1">
    <citation type="journal article" date="2022" name="Int. J. Mol. Sci.">
        <title>Draft Genome of Tanacetum Coccineum: Genomic Comparison of Closely Related Tanacetum-Family Plants.</title>
        <authorList>
            <person name="Yamashiro T."/>
            <person name="Shiraishi A."/>
            <person name="Nakayama K."/>
            <person name="Satake H."/>
        </authorList>
    </citation>
    <scope>NUCLEOTIDE SEQUENCE</scope>
</reference>